<dbReference type="Gene3D" id="1.10.630.10">
    <property type="entry name" value="Cytochrome P450"/>
    <property type="match status" value="2"/>
</dbReference>
<evidence type="ECO:0000256" key="9">
    <source>
        <dbReference type="ARBA" id="ARBA00023002"/>
    </source>
</evidence>
<organism evidence="13 14">
    <name type="scientific">Ceratosolen solmsi marchali</name>
    <dbReference type="NCBI Taxonomy" id="326594"/>
    <lineage>
        <taxon>Eukaryota</taxon>
        <taxon>Metazoa</taxon>
        <taxon>Ecdysozoa</taxon>
        <taxon>Arthropoda</taxon>
        <taxon>Hexapoda</taxon>
        <taxon>Insecta</taxon>
        <taxon>Pterygota</taxon>
        <taxon>Neoptera</taxon>
        <taxon>Endopterygota</taxon>
        <taxon>Hymenoptera</taxon>
        <taxon>Apocrita</taxon>
        <taxon>Proctotrupomorpha</taxon>
        <taxon>Chalcidoidea</taxon>
        <taxon>Agaonidae</taxon>
        <taxon>Agaoninae</taxon>
        <taxon>Ceratosolen</taxon>
    </lineage>
</organism>
<keyword evidence="11" id="KW-0503">Monooxygenase</keyword>
<dbReference type="GO" id="GO:0016705">
    <property type="term" value="F:oxidoreductase activity, acting on paired donors, with incorporation or reduction of molecular oxygen"/>
    <property type="evidence" value="ECO:0007669"/>
    <property type="project" value="InterPro"/>
</dbReference>
<dbReference type="GO" id="GO:0004497">
    <property type="term" value="F:monooxygenase activity"/>
    <property type="evidence" value="ECO:0007669"/>
    <property type="project" value="UniProtKB-KW"/>
</dbReference>
<comment type="cofactor">
    <cofactor evidence="1">
        <name>heme</name>
        <dbReference type="ChEBI" id="CHEBI:30413"/>
    </cofactor>
</comment>
<dbReference type="PANTHER" id="PTHR24292">
    <property type="entry name" value="CYTOCHROME P450"/>
    <property type="match status" value="1"/>
</dbReference>
<proteinExistence type="inferred from homology"/>
<dbReference type="Pfam" id="PF00067">
    <property type="entry name" value="p450"/>
    <property type="match status" value="1"/>
</dbReference>
<evidence type="ECO:0000256" key="11">
    <source>
        <dbReference type="ARBA" id="ARBA00023033"/>
    </source>
</evidence>
<evidence type="ECO:0000256" key="7">
    <source>
        <dbReference type="ARBA" id="ARBA00022824"/>
    </source>
</evidence>
<dbReference type="PROSITE" id="PS00086">
    <property type="entry name" value="CYTOCHROME_P450"/>
    <property type="match status" value="2"/>
</dbReference>
<evidence type="ECO:0000256" key="3">
    <source>
        <dbReference type="ARBA" id="ARBA00004406"/>
    </source>
</evidence>
<dbReference type="InterPro" id="IPR002401">
    <property type="entry name" value="Cyt_P450_E_grp-I"/>
</dbReference>
<evidence type="ECO:0000256" key="6">
    <source>
        <dbReference type="ARBA" id="ARBA00022723"/>
    </source>
</evidence>
<dbReference type="RefSeq" id="XP_011494402.1">
    <property type="nucleotide sequence ID" value="XM_011496100.1"/>
</dbReference>
<dbReference type="GO" id="GO:0005506">
    <property type="term" value="F:iron ion binding"/>
    <property type="evidence" value="ECO:0007669"/>
    <property type="project" value="InterPro"/>
</dbReference>
<evidence type="ECO:0000313" key="13">
    <source>
        <dbReference type="Proteomes" id="UP000695007"/>
    </source>
</evidence>
<evidence type="ECO:0000256" key="1">
    <source>
        <dbReference type="ARBA" id="ARBA00001971"/>
    </source>
</evidence>
<keyword evidence="12" id="KW-0472">Membrane</keyword>
<dbReference type="PRINTS" id="PR00463">
    <property type="entry name" value="EP450I"/>
</dbReference>
<dbReference type="GO" id="GO:0020037">
    <property type="term" value="F:heme binding"/>
    <property type="evidence" value="ECO:0007669"/>
    <property type="project" value="InterPro"/>
</dbReference>
<dbReference type="InterPro" id="IPR001128">
    <property type="entry name" value="Cyt_P450"/>
</dbReference>
<keyword evidence="8" id="KW-0492">Microsome</keyword>
<protein>
    <submittedName>
        <fullName evidence="14">Cytochrome P450 6a8-like</fullName>
    </submittedName>
</protein>
<dbReference type="KEGG" id="csol:105359486"/>
<keyword evidence="6" id="KW-0479">Metal-binding</keyword>
<dbReference type="FunFam" id="1.10.630.10:FF:000003">
    <property type="entry name" value="cytochrome P450 3A12-like isoform X2"/>
    <property type="match status" value="1"/>
</dbReference>
<dbReference type="SUPFAM" id="SSF48264">
    <property type="entry name" value="Cytochrome P450"/>
    <property type="match status" value="2"/>
</dbReference>
<keyword evidence="9" id="KW-0560">Oxidoreductase</keyword>
<evidence type="ECO:0000256" key="4">
    <source>
        <dbReference type="ARBA" id="ARBA00010617"/>
    </source>
</evidence>
<keyword evidence="5" id="KW-0349">Heme</keyword>
<dbReference type="CDD" id="cd11056">
    <property type="entry name" value="CYP6-like"/>
    <property type="match status" value="2"/>
</dbReference>
<evidence type="ECO:0000256" key="10">
    <source>
        <dbReference type="ARBA" id="ARBA00023004"/>
    </source>
</evidence>
<dbReference type="InterPro" id="IPR036396">
    <property type="entry name" value="Cyt_P450_sf"/>
</dbReference>
<dbReference type="GeneID" id="105359486"/>
<dbReference type="AlphaFoldDB" id="A0AAJ6VJY5"/>
<dbReference type="PANTHER" id="PTHR24292:SF100">
    <property type="entry name" value="CYTOCHROME P450 6A16, ISOFORM B-RELATED"/>
    <property type="match status" value="1"/>
</dbReference>
<dbReference type="InterPro" id="IPR017972">
    <property type="entry name" value="Cyt_P450_CS"/>
</dbReference>
<evidence type="ECO:0000256" key="12">
    <source>
        <dbReference type="ARBA" id="ARBA00023136"/>
    </source>
</evidence>
<evidence type="ECO:0000313" key="14">
    <source>
        <dbReference type="RefSeq" id="XP_011494402.1"/>
    </source>
</evidence>
<comment type="subcellular location">
    <subcellularLocation>
        <location evidence="3">Endoplasmic reticulum membrane</location>
        <topology evidence="3">Peripheral membrane protein</topology>
    </subcellularLocation>
    <subcellularLocation>
        <location evidence="2">Microsome membrane</location>
        <topology evidence="2">Peripheral membrane protein</topology>
    </subcellularLocation>
</comment>
<dbReference type="Proteomes" id="UP000695007">
    <property type="component" value="Unplaced"/>
</dbReference>
<evidence type="ECO:0000256" key="2">
    <source>
        <dbReference type="ARBA" id="ARBA00004174"/>
    </source>
</evidence>
<gene>
    <name evidence="14" type="primary">LOC105359486</name>
</gene>
<evidence type="ECO:0000256" key="5">
    <source>
        <dbReference type="ARBA" id="ARBA00022617"/>
    </source>
</evidence>
<keyword evidence="10" id="KW-0408">Iron</keyword>
<dbReference type="InterPro" id="IPR050476">
    <property type="entry name" value="Insect_CytP450_Detox"/>
</dbReference>
<comment type="similarity">
    <text evidence="4">Belongs to the cytochrome P450 family.</text>
</comment>
<accession>A0AAJ6VJY5</accession>
<sequence>MQKITLGTLCKNSYEKFKNHPFHGMYMFLTPTLMVNDPELIKLILVKDFPHFVDRGIYSNEKADPLTCNLFQIYGEKWKTIRTKCSVFFTSSKLKNIFPILSEIADEAIKVSNETLENTDVMEIKDLMERYFVDTIFSIAFGAKAGTIRDPQNIFRYYGNLSQMMRPVHLALSFYAPHLIDFFRIPFIHPKASKFLIRLFKDMIEKRKREEEKRKDFLDVLIDLIHNEQTIGKDNEDTFLKDLGEDKVSRKLTVLEATAQAFVFFIAGFETSTSTVSFALHELAANPEIQDNLHKEIDEFLQSSESLNFENLMNLKYLDMVFNETLRKHPVIPVLNRICVKDYQIPNCNYCIPKGMRIIIPVSGIHRDSKYYPDPEKFDPTRFNKENSAPRHPGTYYLPFGIGPRYCIGKRLGVFQSKLILFVLLTNYKFFTCEKTQPLSYKINHFLQTPKSEWKIIKAKCSVLFTSSKLKQLFPILTDIADEAINVSNENLANSDILELKDFLARIFTDMISSIIFGINSHSVRDPNNIFRQYGKLIIKAQPLILTLASFTPNILDILHIPFIDPKASKFLKKLIEDLIEKRHLEKEKRSDFLNRLIDLMETDQVVDNEDEESLINDIGEKNASRKLTVMEATAQAFVFFLAGFQNTSSTVSFSLYELAVNPDIQENLYNEIDEFLQSSETFNFDNLMKLKYLDMVLNETLRKHALLSILNRICVKDYQIPNSNYCIPKGMRIIIPVSGIHHDPNYYPDPEKFDPTRFSKENSADRHPATYLSFGIGPRYCFGKRLGLFQAKLILVIFLSHYKFSLSDKMSTPLRYSLNTFVQTPNGEVYLRIQKRNGINHS</sequence>
<evidence type="ECO:0000256" key="8">
    <source>
        <dbReference type="ARBA" id="ARBA00022848"/>
    </source>
</evidence>
<reference evidence="14" key="1">
    <citation type="submission" date="2025-08" db="UniProtKB">
        <authorList>
            <consortium name="RefSeq"/>
        </authorList>
    </citation>
    <scope>IDENTIFICATION</scope>
</reference>
<name>A0AAJ6VJY5_9HYME</name>
<keyword evidence="13" id="KW-1185">Reference proteome</keyword>
<dbReference type="PRINTS" id="PR00385">
    <property type="entry name" value="P450"/>
</dbReference>
<keyword evidence="7" id="KW-0256">Endoplasmic reticulum</keyword>
<dbReference type="GO" id="GO:0005789">
    <property type="term" value="C:endoplasmic reticulum membrane"/>
    <property type="evidence" value="ECO:0007669"/>
    <property type="project" value="UniProtKB-SubCell"/>
</dbReference>
<dbReference type="FunFam" id="1.10.630.10:FF:000042">
    <property type="entry name" value="Cytochrome P450"/>
    <property type="match status" value="1"/>
</dbReference>